<dbReference type="EMBL" id="MU853660">
    <property type="protein sequence ID" value="KAK4139517.1"/>
    <property type="molecule type" value="Genomic_DNA"/>
</dbReference>
<keyword evidence="3" id="KW-1185">Reference proteome</keyword>
<dbReference type="GeneID" id="87818911"/>
<reference evidence="2" key="1">
    <citation type="journal article" date="2023" name="Mol. Phylogenet. Evol.">
        <title>Genome-scale phylogeny and comparative genomics of the fungal order Sordariales.</title>
        <authorList>
            <person name="Hensen N."/>
            <person name="Bonometti L."/>
            <person name="Westerberg I."/>
            <person name="Brannstrom I.O."/>
            <person name="Guillou S."/>
            <person name="Cros-Aarteil S."/>
            <person name="Calhoun S."/>
            <person name="Haridas S."/>
            <person name="Kuo A."/>
            <person name="Mondo S."/>
            <person name="Pangilinan J."/>
            <person name="Riley R."/>
            <person name="LaButti K."/>
            <person name="Andreopoulos B."/>
            <person name="Lipzen A."/>
            <person name="Chen C."/>
            <person name="Yan M."/>
            <person name="Daum C."/>
            <person name="Ng V."/>
            <person name="Clum A."/>
            <person name="Steindorff A."/>
            <person name="Ohm R.A."/>
            <person name="Martin F."/>
            <person name="Silar P."/>
            <person name="Natvig D.O."/>
            <person name="Lalanne C."/>
            <person name="Gautier V."/>
            <person name="Ament-Velasquez S.L."/>
            <person name="Kruys A."/>
            <person name="Hutchinson M.I."/>
            <person name="Powell A.J."/>
            <person name="Barry K."/>
            <person name="Miller A.N."/>
            <person name="Grigoriev I.V."/>
            <person name="Debuchy R."/>
            <person name="Gladieux P."/>
            <person name="Hiltunen Thoren M."/>
            <person name="Johannesson H."/>
        </authorList>
    </citation>
    <scope>NUCLEOTIDE SEQUENCE</scope>
    <source>
        <strain evidence="2">CBS 141.50</strain>
    </source>
</reference>
<dbReference type="AlphaFoldDB" id="A0AAN6UUL2"/>
<protein>
    <submittedName>
        <fullName evidence="2">Uncharacterized protein</fullName>
    </submittedName>
</protein>
<reference evidence="2" key="2">
    <citation type="submission" date="2023-05" db="EMBL/GenBank/DDBJ databases">
        <authorList>
            <consortium name="Lawrence Berkeley National Laboratory"/>
            <person name="Steindorff A."/>
            <person name="Hensen N."/>
            <person name="Bonometti L."/>
            <person name="Westerberg I."/>
            <person name="Brannstrom I.O."/>
            <person name="Guillou S."/>
            <person name="Cros-Aarteil S."/>
            <person name="Calhoun S."/>
            <person name="Haridas S."/>
            <person name="Kuo A."/>
            <person name="Mondo S."/>
            <person name="Pangilinan J."/>
            <person name="Riley R."/>
            <person name="Labutti K."/>
            <person name="Andreopoulos B."/>
            <person name="Lipzen A."/>
            <person name="Chen C."/>
            <person name="Yanf M."/>
            <person name="Daum C."/>
            <person name="Ng V."/>
            <person name="Clum A."/>
            <person name="Ohm R."/>
            <person name="Martin F."/>
            <person name="Silar P."/>
            <person name="Natvig D."/>
            <person name="Lalanne C."/>
            <person name="Gautier V."/>
            <person name="Ament-Velasquez S.L."/>
            <person name="Kruys A."/>
            <person name="Hutchinson M.I."/>
            <person name="Powell A.J."/>
            <person name="Barry K."/>
            <person name="Miller A.N."/>
            <person name="Grigoriev I.V."/>
            <person name="Debuchy R."/>
            <person name="Gladieux P."/>
            <person name="Thoren M.H."/>
            <person name="Johannesson H."/>
        </authorList>
    </citation>
    <scope>NUCLEOTIDE SEQUENCE</scope>
    <source>
        <strain evidence="2">CBS 141.50</strain>
    </source>
</reference>
<evidence type="ECO:0000313" key="3">
    <source>
        <dbReference type="Proteomes" id="UP001302676"/>
    </source>
</evidence>
<comment type="caution">
    <text evidence="2">The sequence shown here is derived from an EMBL/GenBank/DDBJ whole genome shotgun (WGS) entry which is preliminary data.</text>
</comment>
<dbReference type="Proteomes" id="UP001302676">
    <property type="component" value="Unassembled WGS sequence"/>
</dbReference>
<dbReference type="RefSeq" id="XP_062632888.1">
    <property type="nucleotide sequence ID" value="XM_062782298.1"/>
</dbReference>
<organism evidence="2 3">
    <name type="scientific">Dichotomopilus funicola</name>
    <dbReference type="NCBI Taxonomy" id="1934379"/>
    <lineage>
        <taxon>Eukaryota</taxon>
        <taxon>Fungi</taxon>
        <taxon>Dikarya</taxon>
        <taxon>Ascomycota</taxon>
        <taxon>Pezizomycotina</taxon>
        <taxon>Sordariomycetes</taxon>
        <taxon>Sordariomycetidae</taxon>
        <taxon>Sordariales</taxon>
        <taxon>Chaetomiaceae</taxon>
        <taxon>Dichotomopilus</taxon>
    </lineage>
</organism>
<proteinExistence type="predicted"/>
<evidence type="ECO:0000313" key="2">
    <source>
        <dbReference type="EMBL" id="KAK4139517.1"/>
    </source>
</evidence>
<sequence>MASGGFNGLRNLLPANYIKLGSFVLFPGDPLRSFFNPDGTPAPSAKIEATSAADFDASNTGGRGALSLGEILTAGCGLKSETSVNLEAASSTSQSMLNYDDWFQEACRSTKLRVWFEQQLERYGSAGLRLHFVIGLQTIKDASLVLRRSNTVEARLAGQVPVAELLGDPGVLTRLLDPKAEVNVEFIRSAGQKFSVAETVHAVRYALVRFEYLSSRKLARLLGKMRLPKSSLETGTRWVVMGADAGGPSVSDQEIESEDELEDIIEARICEQDEEQGPASVASLEVGGGYQVDY</sequence>
<feature type="region of interest" description="Disordered" evidence="1">
    <location>
        <begin position="273"/>
        <end position="294"/>
    </location>
</feature>
<evidence type="ECO:0000256" key="1">
    <source>
        <dbReference type="SAM" id="MobiDB-lite"/>
    </source>
</evidence>
<accession>A0AAN6UUL2</accession>
<name>A0AAN6UUL2_9PEZI</name>
<gene>
    <name evidence="2" type="ORF">C8A04DRAFT_33023</name>
</gene>